<evidence type="ECO:0000259" key="10">
    <source>
        <dbReference type="PROSITE" id="PS50929"/>
    </source>
</evidence>
<keyword evidence="12" id="KW-1185">Reference proteome</keyword>
<dbReference type="SUPFAM" id="SSF52540">
    <property type="entry name" value="P-loop containing nucleoside triphosphate hydrolases"/>
    <property type="match status" value="1"/>
</dbReference>
<dbReference type="InterPro" id="IPR011527">
    <property type="entry name" value="ABC1_TM_dom"/>
</dbReference>
<accession>A0A917BQF9</accession>
<keyword evidence="6 8" id="KW-1133">Transmembrane helix</keyword>
<evidence type="ECO:0000256" key="3">
    <source>
        <dbReference type="ARBA" id="ARBA00022692"/>
    </source>
</evidence>
<gene>
    <name evidence="11" type="ORF">GCM10011332_05720</name>
</gene>
<dbReference type="NCBIfam" id="TIGR01194">
    <property type="entry name" value="cyc_pep_trnsptr"/>
    <property type="match status" value="1"/>
</dbReference>
<dbReference type="Gene3D" id="1.20.1560.10">
    <property type="entry name" value="ABC transporter type 1, transmembrane domain"/>
    <property type="match status" value="1"/>
</dbReference>
<dbReference type="InterPro" id="IPR003439">
    <property type="entry name" value="ABC_transporter-like_ATP-bd"/>
</dbReference>
<feature type="transmembrane region" description="Helical" evidence="8">
    <location>
        <begin position="124"/>
        <end position="145"/>
    </location>
</feature>
<feature type="transmembrane region" description="Helical" evidence="8">
    <location>
        <begin position="241"/>
        <end position="257"/>
    </location>
</feature>
<dbReference type="PANTHER" id="PTHR43553:SF11">
    <property type="entry name" value="ABC TRANSPORTER ATP-BINDING_PERMEASE PROTEIN YOJI"/>
    <property type="match status" value="1"/>
</dbReference>
<comment type="subcellular location">
    <subcellularLocation>
        <location evidence="1">Cell membrane</location>
        <topology evidence="1">Multi-pass membrane protein</topology>
    </subcellularLocation>
</comment>
<dbReference type="GO" id="GO:0043190">
    <property type="term" value="C:ATP-binding cassette (ABC) transporter complex"/>
    <property type="evidence" value="ECO:0007669"/>
    <property type="project" value="TreeGrafter"/>
</dbReference>
<keyword evidence="7 8" id="KW-0472">Membrane</keyword>
<keyword evidence="2" id="KW-0813">Transport</keyword>
<dbReference type="InterPro" id="IPR036640">
    <property type="entry name" value="ABC1_TM_sf"/>
</dbReference>
<feature type="transmembrane region" description="Helical" evidence="8">
    <location>
        <begin position="151"/>
        <end position="167"/>
    </location>
</feature>
<dbReference type="Pfam" id="PF00005">
    <property type="entry name" value="ABC_tran"/>
    <property type="match status" value="1"/>
</dbReference>
<dbReference type="SMART" id="SM00382">
    <property type="entry name" value="AAA"/>
    <property type="match status" value="1"/>
</dbReference>
<evidence type="ECO:0000256" key="1">
    <source>
        <dbReference type="ARBA" id="ARBA00004651"/>
    </source>
</evidence>
<dbReference type="PANTHER" id="PTHR43553">
    <property type="entry name" value="HEAVY METAL TRANSPORTER"/>
    <property type="match status" value="1"/>
</dbReference>
<keyword evidence="3 8" id="KW-0812">Transmembrane</keyword>
<name>A0A917BQF9_9PROT</name>
<protein>
    <submittedName>
        <fullName evidence="11">ABC transporter ATP-binding protein</fullName>
    </submittedName>
</protein>
<feature type="domain" description="ABC transmembrane type-1" evidence="10">
    <location>
        <begin position="17"/>
        <end position="253"/>
    </location>
</feature>
<dbReference type="GO" id="GO:0015833">
    <property type="term" value="P:peptide transport"/>
    <property type="evidence" value="ECO:0007669"/>
    <property type="project" value="InterPro"/>
</dbReference>
<evidence type="ECO:0000256" key="8">
    <source>
        <dbReference type="SAM" id="Phobius"/>
    </source>
</evidence>
<dbReference type="Proteomes" id="UP000632498">
    <property type="component" value="Unassembled WGS sequence"/>
</dbReference>
<comment type="caution">
    <text evidence="11">The sequence shown here is derived from an EMBL/GenBank/DDBJ whole genome shotgun (WGS) entry which is preliminary data.</text>
</comment>
<evidence type="ECO:0000256" key="2">
    <source>
        <dbReference type="ARBA" id="ARBA00022448"/>
    </source>
</evidence>
<evidence type="ECO:0000256" key="7">
    <source>
        <dbReference type="ARBA" id="ARBA00023136"/>
    </source>
</evidence>
<evidence type="ECO:0000256" key="5">
    <source>
        <dbReference type="ARBA" id="ARBA00022840"/>
    </source>
</evidence>
<dbReference type="InterPro" id="IPR003593">
    <property type="entry name" value="AAA+_ATPase"/>
</dbReference>
<reference evidence="11" key="1">
    <citation type="journal article" date="2014" name="Int. J. Syst. Evol. Microbiol.">
        <title>Complete genome sequence of Corynebacterium casei LMG S-19264T (=DSM 44701T), isolated from a smear-ripened cheese.</title>
        <authorList>
            <consortium name="US DOE Joint Genome Institute (JGI-PGF)"/>
            <person name="Walter F."/>
            <person name="Albersmeier A."/>
            <person name="Kalinowski J."/>
            <person name="Ruckert C."/>
        </authorList>
    </citation>
    <scope>NUCLEOTIDE SEQUENCE</scope>
    <source>
        <strain evidence="11">CGMCC 1.15254</strain>
    </source>
</reference>
<feature type="transmembrane region" description="Helical" evidence="8">
    <location>
        <begin position="47"/>
        <end position="65"/>
    </location>
</feature>
<dbReference type="GO" id="GO:1904680">
    <property type="term" value="F:peptide transmembrane transporter activity"/>
    <property type="evidence" value="ECO:0007669"/>
    <property type="project" value="InterPro"/>
</dbReference>
<evidence type="ECO:0000313" key="12">
    <source>
        <dbReference type="Proteomes" id="UP000632498"/>
    </source>
</evidence>
<dbReference type="AlphaFoldDB" id="A0A917BQF9"/>
<dbReference type="GO" id="GO:0140359">
    <property type="term" value="F:ABC-type transporter activity"/>
    <property type="evidence" value="ECO:0007669"/>
    <property type="project" value="InterPro"/>
</dbReference>
<dbReference type="Gene3D" id="3.40.50.300">
    <property type="entry name" value="P-loop containing nucleotide triphosphate hydrolases"/>
    <property type="match status" value="1"/>
</dbReference>
<sequence length="541" mass="60693">MIFNLLRQETRASFKRIAILGIISGLSSSAMLAILNKAAGEVQSGEMNVRGFLLFSIALLVSSYSKKISVDRTQSIVQNILRGVRIRIADKIRKSSLIAFEAMGKENFYVALTQQTTMISNASLSLINASQSVVIIIACIGYIGWLSLPSLLAILVFIVFGVGVYQFKDSELQPDLYEAAQKENQFFALLNHILDGFKELVLCRRKSQHIFSDFDRLSDDTTALKVATSSKLTDTVMFSQAYMYGLIALLVIVFPYFKLTPQETVPQLIVAILFFWTSLENVVAAIPDYFKVVAATNHIRMLETRLAEIEDTAPRPTPAHLTLSATDQLRLEQVEYSHREEDGTPVFSIGPLDLRLNCGQIIFICGGNGSGKTTLMKVICSLYPQSAGKLILDDIEITLAERTAFRETFSAVFADYHLFDKLYGLQDIKTTKVNELLIKLALQDKTTFTQNSFSTTRLSFGQRKRLAIIAALLEDRPLYLLDEPAAGFDPVFRQYFYEEFLPELRAQGKTIVVVTHDDRYFSCCDHIVKLEQGRIVEDSQP</sequence>
<dbReference type="GO" id="GO:0005524">
    <property type="term" value="F:ATP binding"/>
    <property type="evidence" value="ECO:0007669"/>
    <property type="project" value="UniProtKB-KW"/>
</dbReference>
<dbReference type="InterPro" id="IPR027417">
    <property type="entry name" value="P-loop_NTPase"/>
</dbReference>
<feature type="domain" description="ABC transporter" evidence="9">
    <location>
        <begin position="329"/>
        <end position="541"/>
    </location>
</feature>
<proteinExistence type="predicted"/>
<keyword evidence="4" id="KW-0547">Nucleotide-binding</keyword>
<evidence type="ECO:0000313" key="11">
    <source>
        <dbReference type="EMBL" id="GGF55181.1"/>
    </source>
</evidence>
<dbReference type="GO" id="GO:0016887">
    <property type="term" value="F:ATP hydrolysis activity"/>
    <property type="evidence" value="ECO:0007669"/>
    <property type="project" value="InterPro"/>
</dbReference>
<evidence type="ECO:0000256" key="6">
    <source>
        <dbReference type="ARBA" id="ARBA00022989"/>
    </source>
</evidence>
<dbReference type="EMBL" id="BMHV01000003">
    <property type="protein sequence ID" value="GGF55181.1"/>
    <property type="molecule type" value="Genomic_DNA"/>
</dbReference>
<feature type="transmembrane region" description="Helical" evidence="8">
    <location>
        <begin position="17"/>
        <end position="35"/>
    </location>
</feature>
<reference evidence="11" key="2">
    <citation type="submission" date="2020-09" db="EMBL/GenBank/DDBJ databases">
        <authorList>
            <person name="Sun Q."/>
            <person name="Zhou Y."/>
        </authorList>
    </citation>
    <scope>NUCLEOTIDE SEQUENCE</scope>
    <source>
        <strain evidence="11">CGMCC 1.15254</strain>
    </source>
</reference>
<dbReference type="PROSITE" id="PS50893">
    <property type="entry name" value="ABC_TRANSPORTER_2"/>
    <property type="match status" value="1"/>
</dbReference>
<dbReference type="RefSeq" id="WP_188661347.1">
    <property type="nucleotide sequence ID" value="NZ_BMHV01000003.1"/>
</dbReference>
<dbReference type="PROSITE" id="PS50929">
    <property type="entry name" value="ABC_TM1F"/>
    <property type="match status" value="1"/>
</dbReference>
<evidence type="ECO:0000259" key="9">
    <source>
        <dbReference type="PROSITE" id="PS50893"/>
    </source>
</evidence>
<organism evidence="11 12">
    <name type="scientific">Terasakiella brassicae</name>
    <dbReference type="NCBI Taxonomy" id="1634917"/>
    <lineage>
        <taxon>Bacteria</taxon>
        <taxon>Pseudomonadati</taxon>
        <taxon>Pseudomonadota</taxon>
        <taxon>Alphaproteobacteria</taxon>
        <taxon>Rhodospirillales</taxon>
        <taxon>Terasakiellaceae</taxon>
        <taxon>Terasakiella</taxon>
    </lineage>
</organism>
<keyword evidence="5 11" id="KW-0067">ATP-binding</keyword>
<evidence type="ECO:0000256" key="4">
    <source>
        <dbReference type="ARBA" id="ARBA00022741"/>
    </source>
</evidence>
<dbReference type="InterPro" id="IPR017871">
    <property type="entry name" value="ABC_transporter-like_CS"/>
</dbReference>
<dbReference type="SUPFAM" id="SSF90123">
    <property type="entry name" value="ABC transporter transmembrane region"/>
    <property type="match status" value="1"/>
</dbReference>
<dbReference type="InterPro" id="IPR050095">
    <property type="entry name" value="ECF_ABC_transporter_ATP-bd"/>
</dbReference>
<dbReference type="PROSITE" id="PS00211">
    <property type="entry name" value="ABC_TRANSPORTER_1"/>
    <property type="match status" value="1"/>
</dbReference>
<dbReference type="InterPro" id="IPR005898">
    <property type="entry name" value="Cyc_pep_transpt_SyrD/YojI"/>
</dbReference>